<dbReference type="GO" id="GO:0004665">
    <property type="term" value="F:prephenate dehydrogenase (NADP+) activity"/>
    <property type="evidence" value="ECO:0007669"/>
    <property type="project" value="InterPro"/>
</dbReference>
<evidence type="ECO:0000313" key="7">
    <source>
        <dbReference type="Proteomes" id="UP000276437"/>
    </source>
</evidence>
<keyword evidence="7" id="KW-1185">Reference proteome</keyword>
<dbReference type="SUPFAM" id="SSF48179">
    <property type="entry name" value="6-phosphogluconate dehydrogenase C-terminal domain-like"/>
    <property type="match status" value="1"/>
</dbReference>
<comment type="pathway">
    <text evidence="3">Amino-acid biosynthesis.</text>
</comment>
<dbReference type="PROSITE" id="PS51176">
    <property type="entry name" value="PDH_ADH"/>
    <property type="match status" value="1"/>
</dbReference>
<dbReference type="FunFam" id="3.40.50.720:FF:000208">
    <property type="entry name" value="Prephenate dehydrogenase"/>
    <property type="match status" value="1"/>
</dbReference>
<dbReference type="InterPro" id="IPR046825">
    <property type="entry name" value="PDH_C"/>
</dbReference>
<keyword evidence="4" id="KW-0812">Transmembrane</keyword>
<dbReference type="InterPro" id="IPR036291">
    <property type="entry name" value="NAD(P)-bd_dom_sf"/>
</dbReference>
<evidence type="ECO:0000256" key="1">
    <source>
        <dbReference type="ARBA" id="ARBA00007964"/>
    </source>
</evidence>
<name>A0A348ANM8_9FIRM</name>
<organism evidence="6 7">
    <name type="scientific">Methylomusa anaerophila</name>
    <dbReference type="NCBI Taxonomy" id="1930071"/>
    <lineage>
        <taxon>Bacteria</taxon>
        <taxon>Bacillati</taxon>
        <taxon>Bacillota</taxon>
        <taxon>Negativicutes</taxon>
        <taxon>Selenomonadales</taxon>
        <taxon>Sporomusaceae</taxon>
        <taxon>Methylomusa</taxon>
    </lineage>
</organism>
<dbReference type="PANTHER" id="PTHR21363">
    <property type="entry name" value="PREPHENATE DEHYDROGENASE"/>
    <property type="match status" value="1"/>
</dbReference>
<dbReference type="InterPro" id="IPR050812">
    <property type="entry name" value="Preph/Arog_dehydrog"/>
</dbReference>
<dbReference type="SUPFAM" id="SSF51735">
    <property type="entry name" value="NAD(P)-binding Rossmann-fold domains"/>
    <property type="match status" value="1"/>
</dbReference>
<dbReference type="InterPro" id="IPR003099">
    <property type="entry name" value="Prephen_DH"/>
</dbReference>
<feature type="domain" description="Prephenate/arogenate dehydrogenase" evidence="5">
    <location>
        <begin position="6"/>
        <end position="294"/>
    </location>
</feature>
<dbReference type="Pfam" id="PF02153">
    <property type="entry name" value="PDH_N"/>
    <property type="match status" value="1"/>
</dbReference>
<evidence type="ECO:0000256" key="3">
    <source>
        <dbReference type="ARBA" id="ARBA00029440"/>
    </source>
</evidence>
<evidence type="ECO:0000256" key="4">
    <source>
        <dbReference type="SAM" id="Phobius"/>
    </source>
</evidence>
<gene>
    <name evidence="6" type="ORF">MAMMFC1_03371</name>
</gene>
<dbReference type="GO" id="GO:0070403">
    <property type="term" value="F:NAD+ binding"/>
    <property type="evidence" value="ECO:0007669"/>
    <property type="project" value="InterPro"/>
</dbReference>
<accession>A0A348ANM8</accession>
<protein>
    <submittedName>
        <fullName evidence="6">Prephenate dehydrogenase</fullName>
    </submittedName>
</protein>
<comment type="similarity">
    <text evidence="1">Belongs to the prephenate/arogenate dehydrogenase family.</text>
</comment>
<evidence type="ECO:0000313" key="6">
    <source>
        <dbReference type="EMBL" id="BBB92676.1"/>
    </source>
</evidence>
<keyword evidence="2" id="KW-0560">Oxidoreductase</keyword>
<dbReference type="Gene3D" id="3.40.50.720">
    <property type="entry name" value="NAD(P)-binding Rossmann-like Domain"/>
    <property type="match status" value="1"/>
</dbReference>
<evidence type="ECO:0000259" key="5">
    <source>
        <dbReference type="PROSITE" id="PS51176"/>
    </source>
</evidence>
<dbReference type="PANTHER" id="PTHR21363:SF0">
    <property type="entry name" value="PREPHENATE DEHYDROGENASE [NADP(+)]"/>
    <property type="match status" value="1"/>
</dbReference>
<dbReference type="Pfam" id="PF20463">
    <property type="entry name" value="PDH_C"/>
    <property type="match status" value="1"/>
</dbReference>
<dbReference type="Gene3D" id="1.10.3660.10">
    <property type="entry name" value="6-phosphogluconate dehydrogenase C-terminal like domain"/>
    <property type="match status" value="1"/>
</dbReference>
<dbReference type="InterPro" id="IPR046826">
    <property type="entry name" value="PDH_N"/>
</dbReference>
<keyword evidence="4" id="KW-0472">Membrane</keyword>
<evidence type="ECO:0000256" key="2">
    <source>
        <dbReference type="ARBA" id="ARBA00023002"/>
    </source>
</evidence>
<dbReference type="InterPro" id="IPR008927">
    <property type="entry name" value="6-PGluconate_DH-like_C_sf"/>
</dbReference>
<dbReference type="KEGG" id="mana:MAMMFC1_03371"/>
<proteinExistence type="inferred from homology"/>
<feature type="transmembrane region" description="Helical" evidence="4">
    <location>
        <begin position="6"/>
        <end position="24"/>
    </location>
</feature>
<keyword evidence="4" id="KW-1133">Transmembrane helix</keyword>
<dbReference type="GO" id="GO:0008977">
    <property type="term" value="F:prephenate dehydrogenase (NAD+) activity"/>
    <property type="evidence" value="ECO:0007669"/>
    <property type="project" value="InterPro"/>
</dbReference>
<dbReference type="OrthoDB" id="9802008at2"/>
<dbReference type="GO" id="GO:0006571">
    <property type="term" value="P:tyrosine biosynthetic process"/>
    <property type="evidence" value="ECO:0007669"/>
    <property type="project" value="InterPro"/>
</dbReference>
<dbReference type="RefSeq" id="WP_126309613.1">
    <property type="nucleotide sequence ID" value="NZ_AP018449.1"/>
</dbReference>
<dbReference type="Proteomes" id="UP000276437">
    <property type="component" value="Chromosome"/>
</dbReference>
<dbReference type="AlphaFoldDB" id="A0A348ANM8"/>
<reference evidence="6 7" key="1">
    <citation type="journal article" date="2018" name="Int. J. Syst. Evol. Microbiol.">
        <title>Methylomusa anaerophila gen. nov., sp. nov., an anaerobic methanol-utilizing bacterium isolated from a microbial fuel cell.</title>
        <authorList>
            <person name="Amano N."/>
            <person name="Yamamuro A."/>
            <person name="Miyahara M."/>
            <person name="Kouzuma A."/>
            <person name="Abe T."/>
            <person name="Watanabe K."/>
        </authorList>
    </citation>
    <scope>NUCLEOTIDE SEQUENCE [LARGE SCALE GENOMIC DNA]</scope>
    <source>
        <strain evidence="6 7">MMFC1</strain>
    </source>
</reference>
<sequence>MNTDKTRITIIGMGLIGGSLGLAIKKALGDQVRLTGVDREEETLRLALEQGAADHVTSDAGSGAIQADIIFLCIPVLQMVPVIKQIVPALKPGAILTDVGSTKCQITETILSIIPPEVHYVPGHPMAGKEKNGITAADQDLFLGKWFIITPYPSVSPQAAQTLADLIKQIGAKVTVMDMETHDWCTAIISHVPHVAAAAMVNLLEYSPDFESSLKLAGGGFKDTTRIASSSPDMWADICMTNGEAINDNLEKLQRILGEVIAAIRTGNRPYIHNFFQIAKRRRDELLVCEQEII</sequence>
<dbReference type="EMBL" id="AP018449">
    <property type="protein sequence ID" value="BBB92676.1"/>
    <property type="molecule type" value="Genomic_DNA"/>
</dbReference>